<name>A0ABY2SHB1_9HYPH</name>
<protein>
    <submittedName>
        <fullName evidence="7">OmpA family protein</fullName>
    </submittedName>
</protein>
<feature type="region of interest" description="Disordered" evidence="4">
    <location>
        <begin position="466"/>
        <end position="492"/>
    </location>
</feature>
<dbReference type="PRINTS" id="PR01021">
    <property type="entry name" value="OMPADOMAIN"/>
</dbReference>
<accession>A0ABY2SHB1</accession>
<dbReference type="InterPro" id="IPR006664">
    <property type="entry name" value="OMP_bac"/>
</dbReference>
<dbReference type="PANTHER" id="PTHR30329">
    <property type="entry name" value="STATOR ELEMENT OF FLAGELLAR MOTOR COMPLEX"/>
    <property type="match status" value="1"/>
</dbReference>
<dbReference type="CDD" id="cd07185">
    <property type="entry name" value="OmpA_C-like"/>
    <property type="match status" value="1"/>
</dbReference>
<evidence type="ECO:0000256" key="2">
    <source>
        <dbReference type="ARBA" id="ARBA00023136"/>
    </source>
</evidence>
<dbReference type="InterPro" id="IPR006665">
    <property type="entry name" value="OmpA-like"/>
</dbReference>
<evidence type="ECO:0000256" key="3">
    <source>
        <dbReference type="PROSITE-ProRule" id="PRU00473"/>
    </source>
</evidence>
<comment type="subcellular location">
    <subcellularLocation>
        <location evidence="1">Cell outer membrane</location>
    </subcellularLocation>
</comment>
<dbReference type="SUPFAM" id="SSF103088">
    <property type="entry name" value="OmpA-like"/>
    <property type="match status" value="1"/>
</dbReference>
<evidence type="ECO:0000313" key="7">
    <source>
        <dbReference type="EMBL" id="TKI03969.1"/>
    </source>
</evidence>
<dbReference type="Proteomes" id="UP000305202">
    <property type="component" value="Unassembled WGS sequence"/>
</dbReference>
<dbReference type="InterPro" id="IPR050330">
    <property type="entry name" value="Bact_OuterMem_StrucFunc"/>
</dbReference>
<feature type="domain" description="OmpA-like" evidence="6">
    <location>
        <begin position="343"/>
        <end position="461"/>
    </location>
</feature>
<keyword evidence="8" id="KW-1185">Reference proteome</keyword>
<gene>
    <name evidence="7" type="ORF">FCN80_19840</name>
</gene>
<proteinExistence type="predicted"/>
<dbReference type="RefSeq" id="WP_136992018.1">
    <property type="nucleotide sequence ID" value="NZ_SZPQ01000035.1"/>
</dbReference>
<dbReference type="InterPro" id="IPR036737">
    <property type="entry name" value="OmpA-like_sf"/>
</dbReference>
<dbReference type="PANTHER" id="PTHR30329:SF20">
    <property type="entry name" value="EXPORTED PROTEIN"/>
    <property type="match status" value="1"/>
</dbReference>
<organism evidence="7 8">
    <name type="scientific">Martelella alba</name>
    <dbReference type="NCBI Taxonomy" id="2590451"/>
    <lineage>
        <taxon>Bacteria</taxon>
        <taxon>Pseudomonadati</taxon>
        <taxon>Pseudomonadota</taxon>
        <taxon>Alphaproteobacteria</taxon>
        <taxon>Hyphomicrobiales</taxon>
        <taxon>Aurantimonadaceae</taxon>
        <taxon>Martelella</taxon>
    </lineage>
</organism>
<dbReference type="PROSITE" id="PS51123">
    <property type="entry name" value="OMPA_2"/>
    <property type="match status" value="1"/>
</dbReference>
<keyword evidence="5" id="KW-1133">Transmembrane helix</keyword>
<evidence type="ECO:0000256" key="1">
    <source>
        <dbReference type="ARBA" id="ARBA00004442"/>
    </source>
</evidence>
<feature type="transmembrane region" description="Helical" evidence="5">
    <location>
        <begin position="5"/>
        <end position="24"/>
    </location>
</feature>
<evidence type="ECO:0000259" key="6">
    <source>
        <dbReference type="PROSITE" id="PS51123"/>
    </source>
</evidence>
<dbReference type="Pfam" id="PF00691">
    <property type="entry name" value="OmpA"/>
    <property type="match status" value="1"/>
</dbReference>
<feature type="transmembrane region" description="Helical" evidence="5">
    <location>
        <begin position="30"/>
        <end position="48"/>
    </location>
</feature>
<keyword evidence="2 3" id="KW-0472">Membrane</keyword>
<evidence type="ECO:0000256" key="4">
    <source>
        <dbReference type="SAM" id="MobiDB-lite"/>
    </source>
</evidence>
<evidence type="ECO:0000313" key="8">
    <source>
        <dbReference type="Proteomes" id="UP000305202"/>
    </source>
</evidence>
<reference evidence="7 8" key="1">
    <citation type="submission" date="2019-04" db="EMBL/GenBank/DDBJ databases">
        <authorList>
            <person name="Li M."/>
            <person name="Gao C."/>
        </authorList>
    </citation>
    <scope>NUCLEOTIDE SEQUENCE [LARGE SCALE GENOMIC DNA]</scope>
    <source>
        <strain evidence="7 8">BGMRC 2031</strain>
    </source>
</reference>
<dbReference type="Gene3D" id="3.30.1330.60">
    <property type="entry name" value="OmpA-like domain"/>
    <property type="match status" value="1"/>
</dbReference>
<dbReference type="EMBL" id="SZPQ01000035">
    <property type="protein sequence ID" value="TKI03969.1"/>
    <property type="molecule type" value="Genomic_DNA"/>
</dbReference>
<sequence length="492" mass="53821">MPGSAWLRTAFPALICLVAVLWLVWGYLRLSVILKGALTVLSVIAALLRIDRHDRRRFPASRQAEVGIYPPANFSGPVLLVCGDISDDLFIKSACRTTARGCYLRVGPAERLSAFAGRLLARDPRMAGQLVVMCRCLPYLFHAMDMLRQVAMDELSKADRLCPAISPFVVALRVGAVRTTARAVWPQWLFRHSRLLPSMATAPHPSPWHFADPVLPLFASDFMPLQDSKTGCRVVMALMLCALAGIGLSVMHNQSLILRIGADLQRWQVIPTTDYVHKAQSLLALRRDALLLERWRRQGEPQRYGLGLYPGERLWSSVQQAIDSHAPLPRPKARSFNTPKRGAAPEIVRLDGMSLFDSGKSVLKTGSTGTLMASLAGIKARPGWLIVVAGHTDNTGSPALNQTLSMKRAEAVRDWLRDAGAIPESCFAARGHGASRPIAGNDTAKGRAANRRVEISLVPQANACQIPGNTLAPSQDDGKSHHKGERVSRNVE</sequence>
<evidence type="ECO:0000256" key="5">
    <source>
        <dbReference type="SAM" id="Phobius"/>
    </source>
</evidence>
<comment type="caution">
    <text evidence="7">The sequence shown here is derived from an EMBL/GenBank/DDBJ whole genome shotgun (WGS) entry which is preliminary data.</text>
</comment>
<keyword evidence="5" id="KW-0812">Transmembrane</keyword>